<organism evidence="1 2">
    <name type="scientific">Danionella cerebrum</name>
    <dbReference type="NCBI Taxonomy" id="2873325"/>
    <lineage>
        <taxon>Eukaryota</taxon>
        <taxon>Metazoa</taxon>
        <taxon>Chordata</taxon>
        <taxon>Craniata</taxon>
        <taxon>Vertebrata</taxon>
        <taxon>Euteleostomi</taxon>
        <taxon>Actinopterygii</taxon>
        <taxon>Neopterygii</taxon>
        <taxon>Teleostei</taxon>
        <taxon>Ostariophysi</taxon>
        <taxon>Cypriniformes</taxon>
        <taxon>Danionidae</taxon>
        <taxon>Danioninae</taxon>
        <taxon>Danionella</taxon>
    </lineage>
</organism>
<evidence type="ECO:0000313" key="1">
    <source>
        <dbReference type="EMBL" id="TRY56999.1"/>
    </source>
</evidence>
<reference evidence="1 2" key="1">
    <citation type="journal article" date="2019" name="Sci. Data">
        <title>Hybrid genome assembly and annotation of Danionella translucida.</title>
        <authorList>
            <person name="Kadobianskyi M."/>
            <person name="Schulze L."/>
            <person name="Schuelke M."/>
            <person name="Judkewitz B."/>
        </authorList>
    </citation>
    <scope>NUCLEOTIDE SEQUENCE [LARGE SCALE GENOMIC DNA]</scope>
    <source>
        <strain evidence="1 2">Bolton</strain>
    </source>
</reference>
<evidence type="ECO:0000313" key="2">
    <source>
        <dbReference type="Proteomes" id="UP000316079"/>
    </source>
</evidence>
<protein>
    <submittedName>
        <fullName evidence="1">Uncharacterized protein</fullName>
    </submittedName>
</protein>
<gene>
    <name evidence="1" type="ORF">DNTS_023916</name>
</gene>
<sequence>MNGSAQSRDMIRLMDERDYNSHKDASWSLCPIKHLDRFEEFTSRLLLSGGFETLMSRCGLQHLPVFSFHPVLNMLIWSAGSAPVVCHMLSKCVWAVLAYVGGLRAVVKRVLGPFVLELGRDVKSRPFTPLGSPQAGRLCLNITSSH</sequence>
<dbReference type="Proteomes" id="UP000316079">
    <property type="component" value="Unassembled WGS sequence"/>
</dbReference>
<accession>A0A553MV00</accession>
<keyword evidence="2" id="KW-1185">Reference proteome</keyword>
<proteinExistence type="predicted"/>
<comment type="caution">
    <text evidence="1">The sequence shown here is derived from an EMBL/GenBank/DDBJ whole genome shotgun (WGS) entry which is preliminary data.</text>
</comment>
<name>A0A553MV00_9TELE</name>
<dbReference type="AlphaFoldDB" id="A0A553MV00"/>
<dbReference type="EMBL" id="SRMA01027249">
    <property type="protein sequence ID" value="TRY56999.1"/>
    <property type="molecule type" value="Genomic_DNA"/>
</dbReference>